<proteinExistence type="predicted"/>
<feature type="non-terminal residue" evidence="2">
    <location>
        <position position="1"/>
    </location>
</feature>
<feature type="region of interest" description="Disordered" evidence="1">
    <location>
        <begin position="1"/>
        <end position="20"/>
    </location>
</feature>
<dbReference type="EMBL" id="CADCWI010000094">
    <property type="protein sequence ID" value="CAA9561486.1"/>
    <property type="molecule type" value="Genomic_DNA"/>
</dbReference>
<reference evidence="2" key="1">
    <citation type="submission" date="2020-02" db="EMBL/GenBank/DDBJ databases">
        <authorList>
            <person name="Meier V. D."/>
        </authorList>
    </citation>
    <scope>NUCLEOTIDE SEQUENCE</scope>
    <source>
        <strain evidence="2">AVDCRST_MAG43</strain>
    </source>
</reference>
<name>A0A6J4UVX0_9BACT</name>
<dbReference type="AlphaFoldDB" id="A0A6J4UVX0"/>
<sequence>AYASTPDRRCPRHRQLAQGDGGTCPECGHCSRLHCRRDGPGPWTSRAVARSERRFGHRPGRGRGALSRGHAPRPAL</sequence>
<accession>A0A6J4UVX0</accession>
<evidence type="ECO:0000313" key="2">
    <source>
        <dbReference type="EMBL" id="CAA9561486.1"/>
    </source>
</evidence>
<protein>
    <submittedName>
        <fullName evidence="2">Uncharacterized protein</fullName>
    </submittedName>
</protein>
<organism evidence="2">
    <name type="scientific">uncultured Thermomicrobiales bacterium</name>
    <dbReference type="NCBI Taxonomy" id="1645740"/>
    <lineage>
        <taxon>Bacteria</taxon>
        <taxon>Pseudomonadati</taxon>
        <taxon>Thermomicrobiota</taxon>
        <taxon>Thermomicrobia</taxon>
        <taxon>Thermomicrobiales</taxon>
        <taxon>environmental samples</taxon>
    </lineage>
</organism>
<gene>
    <name evidence="2" type="ORF">AVDCRST_MAG43-1814</name>
</gene>
<evidence type="ECO:0000256" key="1">
    <source>
        <dbReference type="SAM" id="MobiDB-lite"/>
    </source>
</evidence>
<feature type="non-terminal residue" evidence="2">
    <location>
        <position position="76"/>
    </location>
</feature>
<feature type="region of interest" description="Disordered" evidence="1">
    <location>
        <begin position="41"/>
        <end position="76"/>
    </location>
</feature>